<dbReference type="PATRIC" id="fig|197221.4.peg.1868"/>
<dbReference type="eggNOG" id="ENOG503328M">
    <property type="taxonomic scope" value="Bacteria"/>
</dbReference>
<protein>
    <submittedName>
        <fullName evidence="1">Tsr1787 protein</fullName>
    </submittedName>
</protein>
<dbReference type="EMBL" id="BA000039">
    <property type="protein sequence ID" value="BAC09339.1"/>
    <property type="molecule type" value="Genomic_DNA"/>
</dbReference>
<dbReference type="KEGG" id="tel:tsr1787"/>
<name>Q8DI05_THEVB</name>
<dbReference type="AlphaFoldDB" id="Q8DI05"/>
<gene>
    <name evidence="1" type="ordered locus">tsr1787</name>
</gene>
<dbReference type="EnsemblBacteria" id="BAC09339">
    <property type="protein sequence ID" value="BAC09339"/>
    <property type="gene ID" value="BAC09339"/>
</dbReference>
<dbReference type="Proteomes" id="UP000000440">
    <property type="component" value="Chromosome"/>
</dbReference>
<evidence type="ECO:0000313" key="1">
    <source>
        <dbReference type="EMBL" id="BAC09339.1"/>
    </source>
</evidence>
<reference evidence="1 2" key="1">
    <citation type="journal article" date="2002" name="DNA Res.">
        <title>Complete genome structure of the thermophilic cyanobacterium Thermosynechococcus elongatus BP-1.</title>
        <authorList>
            <person name="Nakamura Y."/>
            <person name="Kaneko T."/>
            <person name="Sato S."/>
            <person name="Ikeuchi M."/>
            <person name="Katoh H."/>
            <person name="Sasamoto S."/>
            <person name="Watanabe A."/>
            <person name="Iriguchi M."/>
            <person name="Kawashima K."/>
            <person name="Kimura T."/>
            <person name="Kishida Y."/>
            <person name="Kiyokawa C."/>
            <person name="Kohara M."/>
            <person name="Matsumoto M."/>
            <person name="Matsuno A."/>
            <person name="Nakazaki N."/>
            <person name="Shimpo S."/>
            <person name="Sugimoto M."/>
            <person name="Takeuchi C."/>
            <person name="Yamada M."/>
            <person name="Tabata S."/>
        </authorList>
    </citation>
    <scope>NUCLEOTIDE SEQUENCE [LARGE SCALE GENOMIC DNA]</scope>
    <source>
        <strain evidence="2">IAM M-273 / NIES-2133 / BP-1</strain>
    </source>
</reference>
<keyword evidence="2" id="KW-1185">Reference proteome</keyword>
<sequence>MERLLNHELKENTVSVHQSHSLFREDLSEYVAHLQLHMALQARNLVPALKHTGDSREQLLHQTQANFEKYVSRQSYID</sequence>
<accession>Q8DI05</accession>
<dbReference type="RefSeq" id="WP_011057624.1">
    <property type="nucleotide sequence ID" value="NC_004113.1"/>
</dbReference>
<organism evidence="1 2">
    <name type="scientific">Thermosynechococcus vestitus (strain NIES-2133 / IAM M-273 / BP-1)</name>
    <dbReference type="NCBI Taxonomy" id="197221"/>
    <lineage>
        <taxon>Bacteria</taxon>
        <taxon>Bacillati</taxon>
        <taxon>Cyanobacteriota</taxon>
        <taxon>Cyanophyceae</taxon>
        <taxon>Acaryochloridales</taxon>
        <taxon>Thermosynechococcaceae</taxon>
        <taxon>Thermosynechococcus</taxon>
    </lineage>
</organism>
<evidence type="ECO:0000313" key="2">
    <source>
        <dbReference type="Proteomes" id="UP000000440"/>
    </source>
</evidence>
<dbReference type="STRING" id="197221.gene:10748392"/>
<proteinExistence type="predicted"/>